<comment type="caution">
    <text evidence="2">The sequence shown here is derived from an EMBL/GenBank/DDBJ whole genome shotgun (WGS) entry which is preliminary data.</text>
</comment>
<sequence length="794" mass="89714">MPTFPCDYCSARLTSQKGLRSHIQQTRACRQKQNARYLDVESSESDADPDEAEPPSTAAASPAAYSDVPMDVGDEEINADPPFNEPLAEDTPPSEPDPLESANPRPPKRRRPTVEEVEDEDDIWVQDFPAKSEAGKVYGVCETQFEKILREQKETGQAPWNPCQSEEEWDLLRWLMTSGVSQSKRDEFLKLRVIREGCKPSFSNNRAFLKFVDALPRGPAWHCHLMELTGDEIDEKGDKKKEVVELWYRDPIDCVRELLGNPAFRGKQGFAPRRVFMSSGKRNREYTEMWTAKWWWEIQKLLPPGATLGPIIVASDKTQLTRFSGDQQAWPVYITVGNIDSETRRAPSYHATVLLGYIPVTKLEIFDKKNRSAVAHQLFHDCMRHILAPLAAYIADYPEQCLVACCRENSCPRCLVAPGARGDTADAPWRNPTDTVRIISEQAHGTRPPEFITQNLRPINPFWSDLPHCDIFTCFTPDLLHEIHNGIFGDHLVSWCSNAFRDGTGEAEIDSRFRAMTPHSSLRHFKKGISLTSQWTGNEHKNMEKVFLGIIANATDPAVVRAAKGAMDFIYYAHFETHCDESLSQMDAAWAAFHDNKQIFIDSGIRQNFDINKLHKLKHYTDSIRSHGTAPGFNTESTERLHIDLAKVGYKATNRKAYIKQMATWLRRQESVHKFGAYLRWAVPGYTPKYVPENDTEDIGGDEDEADDDDDADEHLPTSNYALPKKPHFPNLTAASISTNFHAPDFFAQPYGFPSFTANHPACRTNGGLHFPSLQAFRTDTSCDPGGNTTRFSG</sequence>
<dbReference type="OrthoDB" id="2418900at2759"/>
<dbReference type="AlphaFoldDB" id="A0A8H6YL56"/>
<evidence type="ECO:0000313" key="3">
    <source>
        <dbReference type="Proteomes" id="UP000623467"/>
    </source>
</evidence>
<evidence type="ECO:0000256" key="1">
    <source>
        <dbReference type="SAM" id="MobiDB-lite"/>
    </source>
</evidence>
<feature type="compositionally biased region" description="Low complexity" evidence="1">
    <location>
        <begin position="54"/>
        <end position="67"/>
    </location>
</feature>
<keyword evidence="3" id="KW-1185">Reference proteome</keyword>
<dbReference type="EMBL" id="JACAZH010000008">
    <property type="protein sequence ID" value="KAF7361034.1"/>
    <property type="molecule type" value="Genomic_DNA"/>
</dbReference>
<reference evidence="2" key="1">
    <citation type="submission" date="2020-05" db="EMBL/GenBank/DDBJ databases">
        <title>Mycena genomes resolve the evolution of fungal bioluminescence.</title>
        <authorList>
            <person name="Tsai I.J."/>
        </authorList>
    </citation>
    <scope>NUCLEOTIDE SEQUENCE</scope>
    <source>
        <strain evidence="2">160909Yilan</strain>
    </source>
</reference>
<dbReference type="Pfam" id="PF18759">
    <property type="entry name" value="Plavaka"/>
    <property type="match status" value="1"/>
</dbReference>
<feature type="compositionally biased region" description="Acidic residues" evidence="1">
    <location>
        <begin position="694"/>
        <end position="713"/>
    </location>
</feature>
<dbReference type="Proteomes" id="UP000623467">
    <property type="component" value="Unassembled WGS sequence"/>
</dbReference>
<evidence type="ECO:0000313" key="2">
    <source>
        <dbReference type="EMBL" id="KAF7361034.1"/>
    </source>
</evidence>
<protein>
    <recommendedName>
        <fullName evidence="4">C2H2-type domain-containing protein</fullName>
    </recommendedName>
</protein>
<feature type="region of interest" description="Disordered" evidence="1">
    <location>
        <begin position="29"/>
        <end position="121"/>
    </location>
</feature>
<proteinExistence type="predicted"/>
<accession>A0A8H6YL56</accession>
<organism evidence="2 3">
    <name type="scientific">Mycena sanguinolenta</name>
    <dbReference type="NCBI Taxonomy" id="230812"/>
    <lineage>
        <taxon>Eukaryota</taxon>
        <taxon>Fungi</taxon>
        <taxon>Dikarya</taxon>
        <taxon>Basidiomycota</taxon>
        <taxon>Agaricomycotina</taxon>
        <taxon>Agaricomycetes</taxon>
        <taxon>Agaricomycetidae</taxon>
        <taxon>Agaricales</taxon>
        <taxon>Marasmiineae</taxon>
        <taxon>Mycenaceae</taxon>
        <taxon>Mycena</taxon>
    </lineage>
</organism>
<feature type="compositionally biased region" description="Acidic residues" evidence="1">
    <location>
        <begin position="41"/>
        <end position="53"/>
    </location>
</feature>
<feature type="region of interest" description="Disordered" evidence="1">
    <location>
        <begin position="692"/>
        <end position="724"/>
    </location>
</feature>
<gene>
    <name evidence="2" type="ORF">MSAN_01133800</name>
</gene>
<dbReference type="InterPro" id="IPR041078">
    <property type="entry name" value="Plavaka"/>
</dbReference>
<name>A0A8H6YL56_9AGAR</name>
<evidence type="ECO:0008006" key="4">
    <source>
        <dbReference type="Google" id="ProtNLM"/>
    </source>
</evidence>